<dbReference type="KEGG" id="aprc:113870232"/>
<reference evidence="4" key="2">
    <citation type="submission" date="2025-08" db="UniProtKB">
        <authorList>
            <consortium name="RefSeq"/>
        </authorList>
    </citation>
    <scope>IDENTIFICATION</scope>
    <source>
        <tissue evidence="4">Young leaves</tissue>
    </source>
</reference>
<feature type="compositionally biased region" description="Polar residues" evidence="2">
    <location>
        <begin position="11"/>
        <end position="29"/>
    </location>
</feature>
<dbReference type="Proteomes" id="UP000694853">
    <property type="component" value="Unplaced"/>
</dbReference>
<feature type="region of interest" description="Disordered" evidence="2">
    <location>
        <begin position="294"/>
        <end position="318"/>
    </location>
</feature>
<proteinExistence type="predicted"/>
<dbReference type="RefSeq" id="XP_027362625.1">
    <property type="nucleotide sequence ID" value="XM_027506824.1"/>
</dbReference>
<protein>
    <submittedName>
        <fullName evidence="4">Uncharacterized protein LOC113870232</fullName>
    </submittedName>
</protein>
<dbReference type="AlphaFoldDB" id="A0A8B8M264"/>
<dbReference type="OrthoDB" id="1431068at2759"/>
<name>A0A8B8M264_ABRPR</name>
<feature type="compositionally biased region" description="Gly residues" evidence="2">
    <location>
        <begin position="374"/>
        <end position="391"/>
    </location>
</feature>
<accession>A0A8B8M264</accession>
<gene>
    <name evidence="4" type="primary">LOC113870232</name>
</gene>
<feature type="region of interest" description="Disordered" evidence="2">
    <location>
        <begin position="344"/>
        <end position="393"/>
    </location>
</feature>
<evidence type="ECO:0000313" key="3">
    <source>
        <dbReference type="Proteomes" id="UP000694853"/>
    </source>
</evidence>
<dbReference type="GeneID" id="113870232"/>
<feature type="coiled-coil region" evidence="1">
    <location>
        <begin position="227"/>
        <end position="254"/>
    </location>
</feature>
<feature type="compositionally biased region" description="Acidic residues" evidence="2">
    <location>
        <begin position="357"/>
        <end position="367"/>
    </location>
</feature>
<evidence type="ECO:0000256" key="2">
    <source>
        <dbReference type="SAM" id="MobiDB-lite"/>
    </source>
</evidence>
<organism evidence="3 4">
    <name type="scientific">Abrus precatorius</name>
    <name type="common">Indian licorice</name>
    <name type="synonym">Glycine abrus</name>
    <dbReference type="NCBI Taxonomy" id="3816"/>
    <lineage>
        <taxon>Eukaryota</taxon>
        <taxon>Viridiplantae</taxon>
        <taxon>Streptophyta</taxon>
        <taxon>Embryophyta</taxon>
        <taxon>Tracheophyta</taxon>
        <taxon>Spermatophyta</taxon>
        <taxon>Magnoliopsida</taxon>
        <taxon>eudicotyledons</taxon>
        <taxon>Gunneridae</taxon>
        <taxon>Pentapetalae</taxon>
        <taxon>rosids</taxon>
        <taxon>fabids</taxon>
        <taxon>Fabales</taxon>
        <taxon>Fabaceae</taxon>
        <taxon>Papilionoideae</taxon>
        <taxon>50 kb inversion clade</taxon>
        <taxon>NPAAA clade</taxon>
        <taxon>indigoferoid/millettioid clade</taxon>
        <taxon>Abreae</taxon>
        <taxon>Abrus</taxon>
    </lineage>
</organism>
<feature type="region of interest" description="Disordered" evidence="2">
    <location>
        <begin position="1"/>
        <end position="29"/>
    </location>
</feature>
<keyword evidence="3" id="KW-1185">Reference proteome</keyword>
<evidence type="ECO:0000256" key="1">
    <source>
        <dbReference type="SAM" id="Coils"/>
    </source>
</evidence>
<dbReference type="PANTHER" id="PTHR36051">
    <property type="entry name" value="DYNAMIN"/>
    <property type="match status" value="1"/>
</dbReference>
<keyword evidence="1" id="KW-0175">Coiled coil</keyword>
<dbReference type="PANTHER" id="PTHR36051:SF2">
    <property type="entry name" value="DYNAMIN"/>
    <property type="match status" value="1"/>
</dbReference>
<evidence type="ECO:0000313" key="4">
    <source>
        <dbReference type="RefSeq" id="XP_027362625.1"/>
    </source>
</evidence>
<sequence length="469" mass="49091">MDLSRFFKPKTANSPTQTSQKPSALPKSNQVVSATKGVTDAFSGVTKHVSNSFKNLGALNIQAGIGYGIGFGHGFGLGLSMRSGVWSQIQSRIAVTMTNMMMKFGLFRSLPFSQGALPASLKSAQSKVTTDQISAESIMQLATKSADQISSGSVMQLATKSASHISEGLVGSQPTKIDLAFQNKALKSGQTEKVISNLPQNPSLKGEGGLDEAAGRLQPEDKILQTVLKQRLLIEELVEENERLQQILQVKDQKTPSSKLQASFSSGTIKKRDFNIKILDLIIRFVWFVDSNPQKLPPSEVQEKTTGGSRPPGDNADARSIAAPIKDATITKLLPRTNALLGLEGTSVSDEGSPVEGDGDGADDGEEGALAGAEGEGGGDMAVGPGLGAELGPGFWAELGESCGGETGEEEGGGVVGAIWGAGEGACAVDIASKYTEMVSTSMARASAMGEKEGTENGMVLKRNRVQSN</sequence>
<feature type="region of interest" description="Disordered" evidence="2">
    <location>
        <begin position="446"/>
        <end position="469"/>
    </location>
</feature>
<reference evidence="3" key="1">
    <citation type="journal article" date="2019" name="Toxins">
        <title>Detection of Abrin-Like and Prepropulchellin-Like Toxin Genes and Transcripts Using Whole Genome Sequencing and Full-Length Transcript Sequencing of Abrus precatorius.</title>
        <authorList>
            <person name="Hovde B.T."/>
            <person name="Daligault H.E."/>
            <person name="Hanschen E.R."/>
            <person name="Kunde Y.A."/>
            <person name="Johnson M.B."/>
            <person name="Starkenburg S.R."/>
            <person name="Johnson S.L."/>
        </authorList>
    </citation>
    <scope>NUCLEOTIDE SEQUENCE [LARGE SCALE GENOMIC DNA]</scope>
</reference>